<proteinExistence type="predicted"/>
<gene>
    <name evidence="2" type="ORF">SFOMI_0608</name>
</gene>
<evidence type="ECO:0000313" key="3">
    <source>
        <dbReference type="Proteomes" id="UP000221538"/>
    </source>
</evidence>
<dbReference type="CDD" id="cd16406">
    <property type="entry name" value="ParB_N_like"/>
    <property type="match status" value="1"/>
</dbReference>
<dbReference type="InterPro" id="IPR050336">
    <property type="entry name" value="Chromosome_partition/occlusion"/>
</dbReference>
<dbReference type="GO" id="GO:0007059">
    <property type="term" value="P:chromosome segregation"/>
    <property type="evidence" value="ECO:0007669"/>
    <property type="project" value="TreeGrafter"/>
</dbReference>
<dbReference type="Pfam" id="PF02195">
    <property type="entry name" value="ParB_N"/>
    <property type="match status" value="1"/>
</dbReference>
<dbReference type="Gene3D" id="3.90.1530.30">
    <property type="match status" value="1"/>
</dbReference>
<dbReference type="InterPro" id="IPR036086">
    <property type="entry name" value="ParB/Sulfiredoxin_sf"/>
</dbReference>
<dbReference type="InterPro" id="IPR003115">
    <property type="entry name" value="ParB_N"/>
</dbReference>
<reference evidence="2 3" key="1">
    <citation type="journal article" date="2013" name="Biodegradation">
        <title>Occurrence of 4-tert-butylphenol (4-t-BP) biodegradation in an aquatic sample caused by the presence of Spirodela polyrrhiza and isolation of a 4-t-BP-utilizing bacterium.</title>
        <authorList>
            <person name="Ogata Y."/>
            <person name="Toyama T."/>
            <person name="Yu N."/>
            <person name="Wang X."/>
            <person name="Sei K."/>
            <person name="Ike M."/>
        </authorList>
    </citation>
    <scope>NUCLEOTIDE SEQUENCE [LARGE SCALE GENOMIC DNA]</scope>
    <source>
        <strain evidence="2 3">OMI</strain>
    </source>
</reference>
<name>A0A292ZAV8_SPHSA</name>
<feature type="domain" description="ParB-like N-terminal" evidence="1">
    <location>
        <begin position="20"/>
        <end position="121"/>
    </location>
</feature>
<dbReference type="Proteomes" id="UP000221538">
    <property type="component" value="Unassembled WGS sequence"/>
</dbReference>
<evidence type="ECO:0000313" key="2">
    <source>
        <dbReference type="EMBL" id="GAY20086.1"/>
    </source>
</evidence>
<sequence length="184" mass="20711">MTKTVQIETTAAEPVSGIEIFVPLNKLKKSPKNARKVPHGEAAIEALAASIEHKGLIQNLVIEPEMKDEKPTGAYFVTAGEGRRLAYLLRAKRRQIRKNHPVRCRLDTENDPSEISLDENVTRTPMLGHVSEVSFDERSETLPCLFQAARSAYPKSWRRAAWNKHLRQSRGQIRRQHGCHAGAV</sequence>
<dbReference type="SMART" id="SM00470">
    <property type="entry name" value="ParB"/>
    <property type="match status" value="1"/>
</dbReference>
<reference evidence="2 3" key="2">
    <citation type="journal article" date="2013" name="Environ. Sci. Technol.">
        <title>The 4-tert-butylphenol-utilizing bacterium Sphingobium fuliginis OMI can degrade bisphenols via phenolic ring hydroxylation and meta-cleavage pathway.</title>
        <authorList>
            <person name="Ogata Y."/>
            <person name="Goda S."/>
            <person name="Toyama T."/>
            <person name="Sei K."/>
            <person name="Ike M."/>
        </authorList>
    </citation>
    <scope>NUCLEOTIDE SEQUENCE [LARGE SCALE GENOMIC DNA]</scope>
    <source>
        <strain evidence="2 3">OMI</strain>
    </source>
</reference>
<dbReference type="GO" id="GO:0005694">
    <property type="term" value="C:chromosome"/>
    <property type="evidence" value="ECO:0007669"/>
    <property type="project" value="TreeGrafter"/>
</dbReference>
<evidence type="ECO:0000259" key="1">
    <source>
        <dbReference type="SMART" id="SM00470"/>
    </source>
</evidence>
<dbReference type="PANTHER" id="PTHR33375:SF7">
    <property type="entry name" value="CHROMOSOME 2-PARTITIONING PROTEIN PARB-RELATED"/>
    <property type="match status" value="1"/>
</dbReference>
<dbReference type="EMBL" id="BEWI01000030">
    <property type="protein sequence ID" value="GAY20086.1"/>
    <property type="molecule type" value="Genomic_DNA"/>
</dbReference>
<accession>A0A292ZAV8</accession>
<dbReference type="AlphaFoldDB" id="A0A292ZAV8"/>
<organism evidence="2 3">
    <name type="scientific">Sphingobium fuliginis (strain ATCC 27551)</name>
    <dbReference type="NCBI Taxonomy" id="336203"/>
    <lineage>
        <taxon>Bacteria</taxon>
        <taxon>Pseudomonadati</taxon>
        <taxon>Pseudomonadota</taxon>
        <taxon>Alphaproteobacteria</taxon>
        <taxon>Sphingomonadales</taxon>
        <taxon>Sphingomonadaceae</taxon>
        <taxon>Sphingobium</taxon>
    </lineage>
</organism>
<dbReference type="SUPFAM" id="SSF110849">
    <property type="entry name" value="ParB/Sulfiredoxin"/>
    <property type="match status" value="1"/>
</dbReference>
<dbReference type="PANTHER" id="PTHR33375">
    <property type="entry name" value="CHROMOSOME-PARTITIONING PROTEIN PARB-RELATED"/>
    <property type="match status" value="1"/>
</dbReference>
<comment type="caution">
    <text evidence="2">The sequence shown here is derived from an EMBL/GenBank/DDBJ whole genome shotgun (WGS) entry which is preliminary data.</text>
</comment>
<protein>
    <recommendedName>
        <fullName evidence="1">ParB-like N-terminal domain-containing protein</fullName>
    </recommendedName>
</protein>